<protein>
    <submittedName>
        <fullName evidence="6">MFS transporter</fullName>
    </submittedName>
</protein>
<feature type="transmembrane region" description="Helical" evidence="4">
    <location>
        <begin position="174"/>
        <end position="194"/>
    </location>
</feature>
<feature type="transmembrane region" description="Helical" evidence="4">
    <location>
        <begin position="387"/>
        <end position="410"/>
    </location>
</feature>
<feature type="transmembrane region" description="Helical" evidence="4">
    <location>
        <begin position="84"/>
        <end position="103"/>
    </location>
</feature>
<dbReference type="InterPro" id="IPR036259">
    <property type="entry name" value="MFS_trans_sf"/>
</dbReference>
<reference evidence="6 7" key="1">
    <citation type="submission" date="2019-09" db="EMBL/GenBank/DDBJ databases">
        <title>Parvibaculum sedimenti sp. nov., isolated from sediment.</title>
        <authorList>
            <person name="Wang Y."/>
        </authorList>
    </citation>
    <scope>NUCLEOTIDE SEQUENCE [LARGE SCALE GENOMIC DNA]</scope>
    <source>
        <strain evidence="6 7">HXT-9</strain>
    </source>
</reference>
<organism evidence="6 7">
    <name type="scientific">Parvibaculum sedimenti</name>
    <dbReference type="NCBI Taxonomy" id="2608632"/>
    <lineage>
        <taxon>Bacteria</taxon>
        <taxon>Pseudomonadati</taxon>
        <taxon>Pseudomonadota</taxon>
        <taxon>Alphaproteobacteria</taxon>
        <taxon>Hyphomicrobiales</taxon>
        <taxon>Parvibaculaceae</taxon>
        <taxon>Parvibaculum</taxon>
    </lineage>
</organism>
<feature type="transmembrane region" description="Helical" evidence="4">
    <location>
        <begin position="234"/>
        <end position="257"/>
    </location>
</feature>
<comment type="caution">
    <text evidence="6">The sequence shown here is derived from an EMBL/GenBank/DDBJ whole genome shotgun (WGS) entry which is preliminary data.</text>
</comment>
<feature type="transmembrane region" description="Helical" evidence="4">
    <location>
        <begin position="144"/>
        <end position="168"/>
    </location>
</feature>
<dbReference type="PROSITE" id="PS50850">
    <property type="entry name" value="MFS"/>
    <property type="match status" value="1"/>
</dbReference>
<dbReference type="PANTHER" id="PTHR11360:SF290">
    <property type="entry name" value="MONOCARBOXYLATE MFS PERMEASE"/>
    <property type="match status" value="1"/>
</dbReference>
<keyword evidence="3 4" id="KW-0472">Membrane</keyword>
<dbReference type="PANTHER" id="PTHR11360">
    <property type="entry name" value="MONOCARBOXYLATE TRANSPORTER"/>
    <property type="match status" value="1"/>
</dbReference>
<dbReference type="InterPro" id="IPR011701">
    <property type="entry name" value="MFS"/>
</dbReference>
<evidence type="ECO:0000259" key="5">
    <source>
        <dbReference type="PROSITE" id="PS50850"/>
    </source>
</evidence>
<gene>
    <name evidence="6" type="ORF">F2P47_11500</name>
</gene>
<evidence type="ECO:0000256" key="3">
    <source>
        <dbReference type="ARBA" id="ARBA00023136"/>
    </source>
</evidence>
<dbReference type="AlphaFoldDB" id="A0A6N6VI52"/>
<dbReference type="InterPro" id="IPR050327">
    <property type="entry name" value="Proton-linked_MCT"/>
</dbReference>
<accession>A0A6N6VI52</accession>
<evidence type="ECO:0000313" key="7">
    <source>
        <dbReference type="Proteomes" id="UP000468901"/>
    </source>
</evidence>
<dbReference type="EMBL" id="WESC01000009">
    <property type="protein sequence ID" value="KAB7739694.1"/>
    <property type="molecule type" value="Genomic_DNA"/>
</dbReference>
<feature type="transmembrane region" description="Helical" evidence="4">
    <location>
        <begin position="55"/>
        <end position="77"/>
    </location>
</feature>
<dbReference type="SUPFAM" id="SSF103473">
    <property type="entry name" value="MFS general substrate transporter"/>
    <property type="match status" value="1"/>
</dbReference>
<name>A0A6N6VI52_9HYPH</name>
<keyword evidence="2 4" id="KW-1133">Transmembrane helix</keyword>
<evidence type="ECO:0000256" key="4">
    <source>
        <dbReference type="SAM" id="Phobius"/>
    </source>
</evidence>
<dbReference type="Gene3D" id="1.20.1250.20">
    <property type="entry name" value="MFS general substrate transporter like domains"/>
    <property type="match status" value="2"/>
</dbReference>
<dbReference type="Pfam" id="PF07690">
    <property type="entry name" value="MFS_1"/>
    <property type="match status" value="1"/>
</dbReference>
<dbReference type="RefSeq" id="WP_152216503.1">
    <property type="nucleotide sequence ID" value="NZ_WESC01000009.1"/>
</dbReference>
<evidence type="ECO:0000256" key="1">
    <source>
        <dbReference type="ARBA" id="ARBA00022692"/>
    </source>
</evidence>
<keyword evidence="7" id="KW-1185">Reference proteome</keyword>
<dbReference type="Proteomes" id="UP000468901">
    <property type="component" value="Unassembled WGS sequence"/>
</dbReference>
<dbReference type="InterPro" id="IPR020846">
    <property type="entry name" value="MFS_dom"/>
</dbReference>
<sequence length="416" mass="44013">MSTPPDRPKGGLFYGWYVVATVFVVQTVACGLGFYNLSVFLKAFVSDGGLSVTAVSSANAAFFLANGITGLAVGWALDRYDPRILITIGAVASAAALACAGHVKGLTELYFFYILFGAGYAATAVIPGTAIVARWFNRERSKAIAYASTGLSLGGIVFTPISVALIQGLGLEHAAYWLAFFFIIGIVPVTWLFLRARPSDMGLAPDGDPVVEKSEHGGTMTDGVGFAHAVRSRFFILFTLSYVFSMMAQVGALAHQFRLVATRTDNDHVAALAVSLMAAGSIGGRLIGGWMLPRMSSKHYLIGVMVLQTLAYAVFSISYASVPLIAVSIIFGMTVGNLQMMLPLMMAEAFGLRAYARILSLAQMIVTCANAFGPMLVGLLYERGGYSVSFSVLVGVSLIGLAAMISAGPVRAELAR</sequence>
<proteinExistence type="predicted"/>
<feature type="transmembrane region" description="Helical" evidence="4">
    <location>
        <begin position="358"/>
        <end position="381"/>
    </location>
</feature>
<keyword evidence="1 4" id="KW-0812">Transmembrane</keyword>
<feature type="domain" description="Major facilitator superfamily (MFS) profile" evidence="5">
    <location>
        <begin position="19"/>
        <end position="412"/>
    </location>
</feature>
<feature type="transmembrane region" description="Helical" evidence="4">
    <location>
        <begin position="269"/>
        <end position="288"/>
    </location>
</feature>
<evidence type="ECO:0000313" key="6">
    <source>
        <dbReference type="EMBL" id="KAB7739694.1"/>
    </source>
</evidence>
<feature type="transmembrane region" description="Helical" evidence="4">
    <location>
        <begin position="109"/>
        <end position="132"/>
    </location>
</feature>
<evidence type="ECO:0000256" key="2">
    <source>
        <dbReference type="ARBA" id="ARBA00022989"/>
    </source>
</evidence>
<dbReference type="GO" id="GO:0022857">
    <property type="term" value="F:transmembrane transporter activity"/>
    <property type="evidence" value="ECO:0007669"/>
    <property type="project" value="InterPro"/>
</dbReference>
<feature type="transmembrane region" description="Helical" evidence="4">
    <location>
        <begin position="12"/>
        <end position="35"/>
    </location>
</feature>